<sequence>MRTKKLGNTELNLSAVGFGSWAIGGGGWKYSWGPQDDRESIAAILHAIEKGINWIDTAAVYGLGHSEDVVGKAIRELPAKPIIATKCSRIWDRNGNLSGCLKEKSIRWEVEASLKRLNIDVIDLYQIHWPEPEKDIEEAWRAIADLIKEGKIRYGGVSNFSVEQLKRIQPIHPVASLQPPYSMLKRGIEDELLDYCAANKIGVIVYSPMQKGLLAGKFSRKRVEKLPADDHRRGDPSFQEPRLGIHLQLVEGLRPIAERNGKTLAQLAIAWVLRRPEITAAIVGTRNPSQIEETAIAGDWVLSEKDISDIELLLKKHDKALEEIR</sequence>
<dbReference type="PANTHER" id="PTHR43364:SF4">
    <property type="entry name" value="NAD(P)-LINKED OXIDOREDUCTASE SUPERFAMILY PROTEIN"/>
    <property type="match status" value="1"/>
</dbReference>
<dbReference type="CDD" id="cd19102">
    <property type="entry name" value="AKR_unchar"/>
    <property type="match status" value="1"/>
</dbReference>
<evidence type="ECO:0000259" key="2">
    <source>
        <dbReference type="Pfam" id="PF00248"/>
    </source>
</evidence>
<comment type="caution">
    <text evidence="3">The sequence shown here is derived from an EMBL/GenBank/DDBJ whole genome shotgun (WGS) entry which is preliminary data.</text>
</comment>
<dbReference type="GO" id="GO:0016491">
    <property type="term" value="F:oxidoreductase activity"/>
    <property type="evidence" value="ECO:0007669"/>
    <property type="project" value="UniProtKB-KW"/>
</dbReference>
<dbReference type="Pfam" id="PF00248">
    <property type="entry name" value="Aldo_ket_red"/>
    <property type="match status" value="1"/>
</dbReference>
<accession>A0A2M7E6N8</accession>
<name>A0A2M7E6N8_9BACT</name>
<dbReference type="InterPro" id="IPR023210">
    <property type="entry name" value="NADP_OxRdtase_dom"/>
</dbReference>
<keyword evidence="1" id="KW-0560">Oxidoreductase</keyword>
<dbReference type="EMBL" id="PETL01000370">
    <property type="protein sequence ID" value="PIV63384.1"/>
    <property type="molecule type" value="Genomic_DNA"/>
</dbReference>
<dbReference type="AlphaFoldDB" id="A0A2M7E6N8"/>
<feature type="domain" description="NADP-dependent oxidoreductase" evidence="2">
    <location>
        <begin position="17"/>
        <end position="311"/>
    </location>
</feature>
<dbReference type="InterPro" id="IPR036812">
    <property type="entry name" value="NAD(P)_OxRdtase_dom_sf"/>
</dbReference>
<gene>
    <name evidence="3" type="ORF">COS11_07720</name>
</gene>
<dbReference type="Gene3D" id="3.20.20.100">
    <property type="entry name" value="NADP-dependent oxidoreductase domain"/>
    <property type="match status" value="1"/>
</dbReference>
<organism evidence="3 4">
    <name type="scientific">bacterium (Candidatus Ratteibacteria) CG01_land_8_20_14_3_00_40_19</name>
    <dbReference type="NCBI Taxonomy" id="2014290"/>
    <lineage>
        <taxon>Bacteria</taxon>
        <taxon>Candidatus Ratteibacteria</taxon>
    </lineage>
</organism>
<dbReference type="SUPFAM" id="SSF51430">
    <property type="entry name" value="NAD(P)-linked oxidoreductase"/>
    <property type="match status" value="1"/>
</dbReference>
<dbReference type="InterPro" id="IPR050523">
    <property type="entry name" value="AKR_Detox_Biosynth"/>
</dbReference>
<dbReference type="PANTHER" id="PTHR43364">
    <property type="entry name" value="NADH-SPECIFIC METHYLGLYOXAL REDUCTASE-RELATED"/>
    <property type="match status" value="1"/>
</dbReference>
<dbReference type="Proteomes" id="UP000228886">
    <property type="component" value="Unassembled WGS sequence"/>
</dbReference>
<evidence type="ECO:0000313" key="3">
    <source>
        <dbReference type="EMBL" id="PIV63384.1"/>
    </source>
</evidence>
<dbReference type="GO" id="GO:0005829">
    <property type="term" value="C:cytosol"/>
    <property type="evidence" value="ECO:0007669"/>
    <property type="project" value="TreeGrafter"/>
</dbReference>
<reference evidence="4" key="1">
    <citation type="submission" date="2017-09" db="EMBL/GenBank/DDBJ databases">
        <title>Depth-based differentiation of microbial function through sediment-hosted aquifers and enrichment of novel symbionts in the deep terrestrial subsurface.</title>
        <authorList>
            <person name="Probst A.J."/>
            <person name="Ladd B."/>
            <person name="Jarett J.K."/>
            <person name="Geller-Mcgrath D.E."/>
            <person name="Sieber C.M.K."/>
            <person name="Emerson J.B."/>
            <person name="Anantharaman K."/>
            <person name="Thomas B.C."/>
            <person name="Malmstrom R."/>
            <person name="Stieglmeier M."/>
            <person name="Klingl A."/>
            <person name="Woyke T."/>
            <person name="Ryan C.M."/>
            <person name="Banfield J.F."/>
        </authorList>
    </citation>
    <scope>NUCLEOTIDE SEQUENCE [LARGE SCALE GENOMIC DNA]</scope>
</reference>
<protein>
    <submittedName>
        <fullName evidence="3">Aldo/keto reductase</fullName>
    </submittedName>
</protein>
<evidence type="ECO:0000256" key="1">
    <source>
        <dbReference type="ARBA" id="ARBA00023002"/>
    </source>
</evidence>
<proteinExistence type="predicted"/>
<dbReference type="InterPro" id="IPR020471">
    <property type="entry name" value="AKR"/>
</dbReference>
<evidence type="ECO:0000313" key="4">
    <source>
        <dbReference type="Proteomes" id="UP000228886"/>
    </source>
</evidence>
<dbReference type="PRINTS" id="PR00069">
    <property type="entry name" value="ALDKETRDTASE"/>
</dbReference>